<evidence type="ECO:0008006" key="7">
    <source>
        <dbReference type="Google" id="ProtNLM"/>
    </source>
</evidence>
<dbReference type="PANTHER" id="PTHR11645">
    <property type="entry name" value="PYRROLINE-5-CARBOXYLATE REDUCTASE"/>
    <property type="match status" value="1"/>
</dbReference>
<protein>
    <recommendedName>
        <fullName evidence="7">Pyrroline-5-carboxylate reductase</fullName>
    </recommendedName>
</protein>
<dbReference type="Pfam" id="PF03807">
    <property type="entry name" value="F420_oxidored"/>
    <property type="match status" value="1"/>
</dbReference>
<dbReference type="InterPro" id="IPR036291">
    <property type="entry name" value="NAD(P)-bd_dom_sf"/>
</dbReference>
<comment type="similarity">
    <text evidence="1">Belongs to the pyrroline-5-carboxylate reductase family.</text>
</comment>
<evidence type="ECO:0000259" key="4">
    <source>
        <dbReference type="Pfam" id="PF14748"/>
    </source>
</evidence>
<dbReference type="HAMAP" id="MF_01925">
    <property type="entry name" value="P5C_reductase"/>
    <property type="match status" value="1"/>
</dbReference>
<evidence type="ECO:0000313" key="5">
    <source>
        <dbReference type="EMBL" id="KAJ5349940.1"/>
    </source>
</evidence>
<proteinExistence type="inferred from homology"/>
<comment type="caution">
    <text evidence="5">The sequence shown here is derived from an EMBL/GenBank/DDBJ whole genome shotgun (WGS) entry which is preliminary data.</text>
</comment>
<accession>A0A9W9QXS6</accession>
<evidence type="ECO:0000259" key="3">
    <source>
        <dbReference type="Pfam" id="PF03807"/>
    </source>
</evidence>
<dbReference type="Gene3D" id="1.10.3730.10">
    <property type="entry name" value="ProC C-terminal domain-like"/>
    <property type="match status" value="1"/>
</dbReference>
<dbReference type="GO" id="GO:0004735">
    <property type="term" value="F:pyrroline-5-carboxylate reductase activity"/>
    <property type="evidence" value="ECO:0007669"/>
    <property type="project" value="InterPro"/>
</dbReference>
<feature type="binding site" evidence="2">
    <location>
        <position position="71"/>
    </location>
    <ligand>
        <name>NADPH</name>
        <dbReference type="ChEBI" id="CHEBI:57783"/>
    </ligand>
</feature>
<reference evidence="5" key="2">
    <citation type="journal article" date="2023" name="IMA Fungus">
        <title>Comparative genomic study of the Penicillium genus elucidates a diverse pangenome and 15 lateral gene transfer events.</title>
        <authorList>
            <person name="Petersen C."/>
            <person name="Sorensen T."/>
            <person name="Nielsen M.R."/>
            <person name="Sondergaard T.E."/>
            <person name="Sorensen J.L."/>
            <person name="Fitzpatrick D.A."/>
            <person name="Frisvad J.C."/>
            <person name="Nielsen K.L."/>
        </authorList>
    </citation>
    <scope>NUCLEOTIDE SEQUENCE</scope>
    <source>
        <strain evidence="5">IBT 35675</strain>
    </source>
</reference>
<dbReference type="InterPro" id="IPR029036">
    <property type="entry name" value="P5CR_dimer"/>
</dbReference>
<dbReference type="InterPro" id="IPR000304">
    <property type="entry name" value="Pyrroline-COOH_reductase"/>
</dbReference>
<dbReference type="AlphaFoldDB" id="A0A9W9QXS6"/>
<keyword evidence="2" id="KW-0521">NADP</keyword>
<evidence type="ECO:0000256" key="1">
    <source>
        <dbReference type="ARBA" id="ARBA00005525"/>
    </source>
</evidence>
<evidence type="ECO:0000313" key="6">
    <source>
        <dbReference type="Proteomes" id="UP001148299"/>
    </source>
</evidence>
<feature type="domain" description="Pyrroline-5-carboxylate reductase catalytic N-terminal" evidence="3">
    <location>
        <begin position="10"/>
        <end position="113"/>
    </location>
</feature>
<feature type="binding site" evidence="2">
    <location>
        <position position="41"/>
    </location>
    <ligand>
        <name>NADP(+)</name>
        <dbReference type="ChEBI" id="CHEBI:58349"/>
    </ligand>
</feature>
<dbReference type="EMBL" id="JAPZBR010000006">
    <property type="protein sequence ID" value="KAJ5349940.1"/>
    <property type="molecule type" value="Genomic_DNA"/>
</dbReference>
<feature type="domain" description="Pyrroline-5-carboxylate reductase dimerisation" evidence="4">
    <location>
        <begin position="190"/>
        <end position="290"/>
    </location>
</feature>
<organism evidence="5 6">
    <name type="scientific">Penicillium brevicompactum</name>
    <dbReference type="NCBI Taxonomy" id="5074"/>
    <lineage>
        <taxon>Eukaryota</taxon>
        <taxon>Fungi</taxon>
        <taxon>Dikarya</taxon>
        <taxon>Ascomycota</taxon>
        <taxon>Pezizomycotina</taxon>
        <taxon>Eurotiomycetes</taxon>
        <taxon>Eurotiomycetidae</taxon>
        <taxon>Eurotiales</taxon>
        <taxon>Aspergillaceae</taxon>
        <taxon>Penicillium</taxon>
    </lineage>
</organism>
<name>A0A9W9QXS6_PENBR</name>
<dbReference type="InterPro" id="IPR028939">
    <property type="entry name" value="P5C_Rdtase_cat_N"/>
</dbReference>
<feature type="binding site" evidence="2">
    <location>
        <begin position="84"/>
        <end position="87"/>
    </location>
    <ligand>
        <name>NADP(+)</name>
        <dbReference type="ChEBI" id="CHEBI:58349"/>
    </ligand>
</feature>
<keyword evidence="6" id="KW-1185">Reference proteome</keyword>
<dbReference type="SUPFAM" id="SSF48179">
    <property type="entry name" value="6-phosphogluconate dehydrogenase C-terminal domain-like"/>
    <property type="match status" value="1"/>
</dbReference>
<dbReference type="Pfam" id="PF14748">
    <property type="entry name" value="P5CR_dimer"/>
    <property type="match status" value="1"/>
</dbReference>
<dbReference type="Proteomes" id="UP001148299">
    <property type="component" value="Unassembled WGS sequence"/>
</dbReference>
<reference evidence="5" key="1">
    <citation type="submission" date="2022-12" db="EMBL/GenBank/DDBJ databases">
        <authorList>
            <person name="Petersen C."/>
        </authorList>
    </citation>
    <scope>NUCLEOTIDE SEQUENCE</scope>
    <source>
        <strain evidence="5">IBT 35675</strain>
    </source>
</reference>
<dbReference type="Gene3D" id="3.40.50.720">
    <property type="entry name" value="NAD(P)-binding Rossmann-like Domain"/>
    <property type="match status" value="1"/>
</dbReference>
<evidence type="ECO:0000256" key="2">
    <source>
        <dbReference type="PIRSR" id="PIRSR000193-1"/>
    </source>
</evidence>
<dbReference type="PIRSF" id="PIRSF000193">
    <property type="entry name" value="Pyrrol-5-carb_rd"/>
    <property type="match status" value="1"/>
</dbReference>
<sequence>MALAGRSLRLTFLGCGHIGGALLGAVLPSISKVDSPISKITVALNGKESQARLRQSFDGRLEPSNILCGRNIEAVKNADAVLFAFPPEKIQEVLAGDEMRESLRNKHIISILARTPRAEVAQIINRQDKTISSTFDDLRIVRAMPTMGAEVHESATLIGKSNNPLEKQALELAQWIFSSVGKVFHVDHDYFESATGMSAFTNALITTAVQAISQQAVAEGVPKEHAVAITSQCVRGMASLMLSGKSPEHLQWSLSAPGSITGQAITRLQESQLPNILESSLSAAISRAKEYER</sequence>
<dbReference type="InterPro" id="IPR008927">
    <property type="entry name" value="6-PGluconate_DH-like_C_sf"/>
</dbReference>
<dbReference type="GO" id="GO:0055129">
    <property type="term" value="P:L-proline biosynthetic process"/>
    <property type="evidence" value="ECO:0007669"/>
    <property type="project" value="TreeGrafter"/>
</dbReference>
<dbReference type="PANTHER" id="PTHR11645:SF65">
    <property type="entry name" value="HYPOTHETICAL PYRROLINE-5-CARBOXYLATE REDUCTASE (EUROFUNG)"/>
    <property type="match status" value="1"/>
</dbReference>
<dbReference type="SUPFAM" id="SSF51735">
    <property type="entry name" value="NAD(P)-binding Rossmann-fold domains"/>
    <property type="match status" value="1"/>
</dbReference>
<gene>
    <name evidence="5" type="ORF">N7541_007667</name>
</gene>